<evidence type="ECO:0000256" key="3">
    <source>
        <dbReference type="ARBA" id="ARBA00008891"/>
    </source>
</evidence>
<dbReference type="FunFam" id="2.160.20.10:FF:000008">
    <property type="entry name" value="Pectinesterase"/>
    <property type="match status" value="1"/>
</dbReference>
<dbReference type="OrthoDB" id="2019149at2759"/>
<comment type="subcellular location">
    <subcellularLocation>
        <location evidence="1">Secreted</location>
        <location evidence="1">Cell wall</location>
    </subcellularLocation>
</comment>
<evidence type="ECO:0000313" key="14">
    <source>
        <dbReference type="EMBL" id="KAB1204101.1"/>
    </source>
</evidence>
<dbReference type="SUPFAM" id="SSF51126">
    <property type="entry name" value="Pectin lyase-like"/>
    <property type="match status" value="1"/>
</dbReference>
<evidence type="ECO:0000256" key="12">
    <source>
        <dbReference type="RuleBase" id="RU000589"/>
    </source>
</evidence>
<comment type="similarity">
    <text evidence="3">Belongs to the pectinesterase family.</text>
</comment>
<dbReference type="Gene3D" id="2.160.20.10">
    <property type="entry name" value="Single-stranded right-handed beta-helix, Pectin lyase-like"/>
    <property type="match status" value="1"/>
</dbReference>
<evidence type="ECO:0000256" key="8">
    <source>
        <dbReference type="ARBA" id="ARBA00022801"/>
    </source>
</evidence>
<dbReference type="PROSITE" id="PS00503">
    <property type="entry name" value="PECTINESTERASE_2"/>
    <property type="match status" value="1"/>
</dbReference>
<protein>
    <recommendedName>
        <fullName evidence="4 12">Pectinesterase</fullName>
        <ecNumber evidence="4 12">3.1.1.11</ecNumber>
    </recommendedName>
</protein>
<dbReference type="GO" id="GO:0030599">
    <property type="term" value="F:pectinesterase activity"/>
    <property type="evidence" value="ECO:0007669"/>
    <property type="project" value="UniProtKB-UniRule"/>
</dbReference>
<evidence type="ECO:0000259" key="13">
    <source>
        <dbReference type="Pfam" id="PF01095"/>
    </source>
</evidence>
<dbReference type="Pfam" id="PF01095">
    <property type="entry name" value="Pectinesterase"/>
    <property type="match status" value="1"/>
</dbReference>
<feature type="active site" evidence="11">
    <location>
        <position position="221"/>
    </location>
</feature>
<dbReference type="InterPro" id="IPR011050">
    <property type="entry name" value="Pectin_lyase_fold/virulence"/>
</dbReference>
<dbReference type="InterPro" id="IPR033131">
    <property type="entry name" value="Pectinesterase_Asp_AS"/>
</dbReference>
<dbReference type="InterPro" id="IPR012334">
    <property type="entry name" value="Pectin_lyas_fold"/>
</dbReference>
<evidence type="ECO:0000313" key="15">
    <source>
        <dbReference type="Proteomes" id="UP000516437"/>
    </source>
</evidence>
<evidence type="ECO:0000256" key="1">
    <source>
        <dbReference type="ARBA" id="ARBA00004191"/>
    </source>
</evidence>
<dbReference type="PANTHER" id="PTHR31321:SF87">
    <property type="entry name" value="PECTINESTERASE 63-RELATED"/>
    <property type="match status" value="1"/>
</dbReference>
<dbReference type="UniPathway" id="UPA00545">
    <property type="reaction ID" value="UER00823"/>
</dbReference>
<reference evidence="14 15" key="1">
    <citation type="journal article" date="2019" name="Plant Biotechnol. J.">
        <title>The red bayberry genome and genetic basis of sex determination.</title>
        <authorList>
            <person name="Jia H.M."/>
            <person name="Jia H.J."/>
            <person name="Cai Q.L."/>
            <person name="Wang Y."/>
            <person name="Zhao H.B."/>
            <person name="Yang W.F."/>
            <person name="Wang G.Y."/>
            <person name="Li Y.H."/>
            <person name="Zhan D.L."/>
            <person name="Shen Y.T."/>
            <person name="Niu Q.F."/>
            <person name="Chang L."/>
            <person name="Qiu J."/>
            <person name="Zhao L."/>
            <person name="Xie H.B."/>
            <person name="Fu W.Y."/>
            <person name="Jin J."/>
            <person name="Li X.W."/>
            <person name="Jiao Y."/>
            <person name="Zhou C.C."/>
            <person name="Tu T."/>
            <person name="Chai C.Y."/>
            <person name="Gao J.L."/>
            <person name="Fan L.J."/>
            <person name="van de Weg E."/>
            <person name="Wang J.Y."/>
            <person name="Gao Z.S."/>
        </authorList>
    </citation>
    <scope>NUCLEOTIDE SEQUENCE [LARGE SCALE GENOMIC DNA]</scope>
    <source>
        <tissue evidence="14">Leaves</tissue>
    </source>
</reference>
<evidence type="ECO:0000256" key="4">
    <source>
        <dbReference type="ARBA" id="ARBA00013229"/>
    </source>
</evidence>
<keyword evidence="7 12" id="KW-0732">Signal</keyword>
<feature type="chain" id="PRO_5025709671" description="Pectinesterase" evidence="12">
    <location>
        <begin position="28"/>
        <end position="363"/>
    </location>
</feature>
<accession>A0A6A1UV13</accession>
<keyword evidence="6" id="KW-0964">Secreted</keyword>
<dbReference type="AlphaFoldDB" id="A0A6A1UV13"/>
<evidence type="ECO:0000256" key="10">
    <source>
        <dbReference type="ARBA" id="ARBA00047928"/>
    </source>
</evidence>
<evidence type="ECO:0000256" key="11">
    <source>
        <dbReference type="PROSITE-ProRule" id="PRU10040"/>
    </source>
</evidence>
<comment type="caution">
    <text evidence="14">The sequence shown here is derived from an EMBL/GenBank/DDBJ whole genome shotgun (WGS) entry which is preliminary data.</text>
</comment>
<comment type="catalytic activity">
    <reaction evidence="10 12">
        <text>[(1-&gt;4)-alpha-D-galacturonosyl methyl ester](n) + n H2O = [(1-&gt;4)-alpha-D-galacturonosyl](n) + n methanol + n H(+)</text>
        <dbReference type="Rhea" id="RHEA:22380"/>
        <dbReference type="Rhea" id="RHEA-COMP:14570"/>
        <dbReference type="Rhea" id="RHEA-COMP:14573"/>
        <dbReference type="ChEBI" id="CHEBI:15377"/>
        <dbReference type="ChEBI" id="CHEBI:15378"/>
        <dbReference type="ChEBI" id="CHEBI:17790"/>
        <dbReference type="ChEBI" id="CHEBI:140522"/>
        <dbReference type="ChEBI" id="CHEBI:140523"/>
        <dbReference type="EC" id="3.1.1.11"/>
    </reaction>
</comment>
<feature type="signal peptide" evidence="12">
    <location>
        <begin position="1"/>
        <end position="27"/>
    </location>
</feature>
<name>A0A6A1UV13_9ROSI</name>
<gene>
    <name evidence="14" type="ORF">CJ030_MR8G001613</name>
</gene>
<dbReference type="PANTHER" id="PTHR31321">
    <property type="entry name" value="ACYL-COA THIOESTER HYDROLASE YBHC-RELATED"/>
    <property type="match status" value="1"/>
</dbReference>
<sequence length="363" mass="38837">MARMMRCVAVHAPLITVLLVASSVISGDTIPADKSALSSWFKESIKPYTERKGTLDPKLATAEEGKKVIKVSQGGGGDFSTIADAIKSIPDGNTERVIIFIGGGEYKEKVTIERTKPFVTLYGSPGAMPTITHAGTAANYGTVNSATLIVLSDYFVAANIIFENSSPKPAPGATNGQALALRISGDKAAFHNCKFVGFQDTLCDDKGHHFFKDCHIAGTVDFIFGSGTSIYLNTELSVVEDSLTVITAQGRQTDDDTGFSFVHCSIIGSAKGTFLGRAWMPKPRVIYSYTTMGSGVNPLGWSDNFHPDRDKTVFYGEYQNSGPGSSVSGRVPFSKKLTAKEAHPFLTLAFIQGSSWLLPPPSV</sequence>
<keyword evidence="5" id="KW-0134">Cell wall</keyword>
<dbReference type="Proteomes" id="UP000516437">
    <property type="component" value="Chromosome 8"/>
</dbReference>
<keyword evidence="9 12" id="KW-0063">Aspartyl esterase</keyword>
<dbReference type="InterPro" id="IPR000070">
    <property type="entry name" value="Pectinesterase_cat"/>
</dbReference>
<dbReference type="EC" id="3.1.1.11" evidence="4 12"/>
<organism evidence="14 15">
    <name type="scientific">Morella rubra</name>
    <name type="common">Chinese bayberry</name>
    <dbReference type="NCBI Taxonomy" id="262757"/>
    <lineage>
        <taxon>Eukaryota</taxon>
        <taxon>Viridiplantae</taxon>
        <taxon>Streptophyta</taxon>
        <taxon>Embryophyta</taxon>
        <taxon>Tracheophyta</taxon>
        <taxon>Spermatophyta</taxon>
        <taxon>Magnoliopsida</taxon>
        <taxon>eudicotyledons</taxon>
        <taxon>Gunneridae</taxon>
        <taxon>Pentapetalae</taxon>
        <taxon>rosids</taxon>
        <taxon>fabids</taxon>
        <taxon>Fagales</taxon>
        <taxon>Myricaceae</taxon>
        <taxon>Morella</taxon>
    </lineage>
</organism>
<evidence type="ECO:0000256" key="7">
    <source>
        <dbReference type="ARBA" id="ARBA00022729"/>
    </source>
</evidence>
<evidence type="ECO:0000256" key="6">
    <source>
        <dbReference type="ARBA" id="ARBA00022525"/>
    </source>
</evidence>
<keyword evidence="15" id="KW-1185">Reference proteome</keyword>
<evidence type="ECO:0000256" key="5">
    <source>
        <dbReference type="ARBA" id="ARBA00022512"/>
    </source>
</evidence>
<dbReference type="GO" id="GO:0045490">
    <property type="term" value="P:pectin catabolic process"/>
    <property type="evidence" value="ECO:0007669"/>
    <property type="project" value="UniProtKB-UniRule"/>
</dbReference>
<evidence type="ECO:0000256" key="2">
    <source>
        <dbReference type="ARBA" id="ARBA00005184"/>
    </source>
</evidence>
<evidence type="ECO:0000256" key="9">
    <source>
        <dbReference type="ARBA" id="ARBA00023085"/>
    </source>
</evidence>
<feature type="domain" description="Pectinesterase catalytic" evidence="13">
    <location>
        <begin position="69"/>
        <end position="353"/>
    </location>
</feature>
<keyword evidence="8 12" id="KW-0378">Hydrolase</keyword>
<proteinExistence type="inferred from homology"/>
<dbReference type="GO" id="GO:0042545">
    <property type="term" value="P:cell wall modification"/>
    <property type="evidence" value="ECO:0007669"/>
    <property type="project" value="UniProtKB-UniRule"/>
</dbReference>
<comment type="pathway">
    <text evidence="2 12">Glycan metabolism; pectin degradation; 2-dehydro-3-deoxy-D-gluconate from pectin: step 1/5.</text>
</comment>
<dbReference type="EMBL" id="RXIC02000026">
    <property type="protein sequence ID" value="KAB1204101.1"/>
    <property type="molecule type" value="Genomic_DNA"/>
</dbReference>